<dbReference type="Proteomes" id="UP000306631">
    <property type="component" value="Unassembled WGS sequence"/>
</dbReference>
<proteinExistence type="predicted"/>
<dbReference type="OrthoDB" id="9807111at2"/>
<dbReference type="EMBL" id="SRYW01000007">
    <property type="protein sequence ID" value="TGY34098.1"/>
    <property type="molecule type" value="Genomic_DNA"/>
</dbReference>
<organism evidence="2 3">
    <name type="scientific">Stenotrophomonas maltophilia</name>
    <name type="common">Pseudomonas maltophilia</name>
    <name type="synonym">Xanthomonas maltophilia</name>
    <dbReference type="NCBI Taxonomy" id="40324"/>
    <lineage>
        <taxon>Bacteria</taxon>
        <taxon>Pseudomonadati</taxon>
        <taxon>Pseudomonadota</taxon>
        <taxon>Gammaproteobacteria</taxon>
        <taxon>Lysobacterales</taxon>
        <taxon>Lysobacteraceae</taxon>
        <taxon>Stenotrophomonas</taxon>
        <taxon>Stenotrophomonas maltophilia group</taxon>
    </lineage>
</organism>
<dbReference type="GO" id="GO:0005886">
    <property type="term" value="C:plasma membrane"/>
    <property type="evidence" value="ECO:0007669"/>
    <property type="project" value="InterPro"/>
</dbReference>
<dbReference type="RefSeq" id="WP_136004722.1">
    <property type="nucleotide sequence ID" value="NZ_SRYW01000007.1"/>
</dbReference>
<dbReference type="GO" id="GO:0022857">
    <property type="term" value="F:transmembrane transporter activity"/>
    <property type="evidence" value="ECO:0007669"/>
    <property type="project" value="InterPro"/>
</dbReference>
<name>A0A4S2CYE5_STEMA</name>
<evidence type="ECO:0000313" key="3">
    <source>
        <dbReference type="Proteomes" id="UP000306631"/>
    </source>
</evidence>
<evidence type="ECO:0000256" key="1">
    <source>
        <dbReference type="SAM" id="Phobius"/>
    </source>
</evidence>
<keyword evidence="1" id="KW-0472">Membrane</keyword>
<keyword evidence="1" id="KW-1133">Transmembrane helix</keyword>
<gene>
    <name evidence="2" type="ORF">E5352_09430</name>
</gene>
<accession>A0A4S2CYE5</accession>
<evidence type="ECO:0000313" key="2">
    <source>
        <dbReference type="EMBL" id="TGY34098.1"/>
    </source>
</evidence>
<protein>
    <submittedName>
        <fullName evidence="2">Uncharacterized protein</fullName>
    </submittedName>
</protein>
<dbReference type="AlphaFoldDB" id="A0A4S2CYE5"/>
<dbReference type="InterPro" id="IPR006726">
    <property type="entry name" value="PHBA_efflux_AaeB/fusaric-R"/>
</dbReference>
<feature type="transmembrane region" description="Helical" evidence="1">
    <location>
        <begin position="20"/>
        <end position="44"/>
    </location>
</feature>
<reference evidence="2 3" key="1">
    <citation type="submission" date="2019-04" db="EMBL/GenBank/DDBJ databases">
        <title>Microbes associate with the intestines of laboratory mice.</title>
        <authorList>
            <person name="Navarre W."/>
            <person name="Wong E."/>
            <person name="Huang K."/>
            <person name="Tropini C."/>
            <person name="Ng K."/>
            <person name="Yu B."/>
        </authorList>
    </citation>
    <scope>NUCLEOTIDE SEQUENCE [LARGE SCALE GENOMIC DNA]</scope>
    <source>
        <strain evidence="2 3">NM62_B4-13</strain>
    </source>
</reference>
<keyword evidence="1" id="KW-0812">Transmembrane</keyword>
<comment type="caution">
    <text evidence="2">The sequence shown here is derived from an EMBL/GenBank/DDBJ whole genome shotgun (WGS) entry which is preliminary data.</text>
</comment>
<dbReference type="Pfam" id="PF04632">
    <property type="entry name" value="FUSC"/>
    <property type="match status" value="1"/>
</dbReference>
<sequence length="211" mass="22757">MAYSARATLLNLRSTYTGDFQSFVNSSVSIVLGVGFFIVMTRLFRSVGAELSARRLVRRAWTVIAEASAGHGVLDRDVFTARMIDLLGQLAPRMAAVSSDSHLATVDLLDEIRAGLNVIELRRARRVLPETNAAALDRLLDAVCRHYREQAAHGRKLAAPAALREAIDASLARVRTLPPGTGRDEGLLGLIGLRHFFAAGEAEAAEIAVPA</sequence>